<reference evidence="1 2" key="1">
    <citation type="submission" date="2019-03" db="EMBL/GenBank/DDBJ databases">
        <title>Sapientia aquatica gen. nov., sp. nov., isolated from a crater lake.</title>
        <authorList>
            <person name="Felfoldi T."/>
            <person name="Szabo A."/>
            <person name="Toth E."/>
            <person name="Schumann P."/>
            <person name="Keki Z."/>
            <person name="Marialigeti K."/>
            <person name="Mathe I."/>
        </authorList>
    </citation>
    <scope>NUCLEOTIDE SEQUENCE [LARGE SCALE GENOMIC DNA]</scope>
    <source>
        <strain evidence="1 2">SA-152</strain>
    </source>
</reference>
<sequence length="137" mass="15957">MHWRKVELDNHKDHIQWLDDARAKKTYTLAGLFDSKRHLGLNSETVGNIERLEFGDDSSGATEWLKLRIPISDRLVVVFGEDECFGCSAEFFLQNWRDLFLPSRDDAIIFSDNSSLVAFYCHENEFELGERLIYKPV</sequence>
<accession>A0A4R5VP93</accession>
<name>A0A4R5VP93_9BURK</name>
<comment type="caution">
    <text evidence="1">The sequence shown here is derived from an EMBL/GenBank/DDBJ whole genome shotgun (WGS) entry which is preliminary data.</text>
</comment>
<evidence type="ECO:0000313" key="2">
    <source>
        <dbReference type="Proteomes" id="UP000294829"/>
    </source>
</evidence>
<evidence type="ECO:0000313" key="1">
    <source>
        <dbReference type="EMBL" id="TDK59280.1"/>
    </source>
</evidence>
<dbReference type="AlphaFoldDB" id="A0A4R5VP93"/>
<dbReference type="OrthoDB" id="8756026at2"/>
<protein>
    <submittedName>
        <fullName evidence="1">Uncharacterized protein</fullName>
    </submittedName>
</protein>
<dbReference type="EMBL" id="SMYL01000025">
    <property type="protein sequence ID" value="TDK59280.1"/>
    <property type="molecule type" value="Genomic_DNA"/>
</dbReference>
<dbReference type="Proteomes" id="UP000294829">
    <property type="component" value="Unassembled WGS sequence"/>
</dbReference>
<organism evidence="1 2">
    <name type="scientific">Sapientia aquatica</name>
    <dbReference type="NCBI Taxonomy" id="1549640"/>
    <lineage>
        <taxon>Bacteria</taxon>
        <taxon>Pseudomonadati</taxon>
        <taxon>Pseudomonadota</taxon>
        <taxon>Betaproteobacteria</taxon>
        <taxon>Burkholderiales</taxon>
        <taxon>Oxalobacteraceae</taxon>
        <taxon>Sapientia</taxon>
    </lineage>
</organism>
<keyword evidence="2" id="KW-1185">Reference proteome</keyword>
<gene>
    <name evidence="1" type="ORF">E2I14_18815</name>
</gene>
<proteinExistence type="predicted"/>
<dbReference type="RefSeq" id="WP_133331434.1">
    <property type="nucleotide sequence ID" value="NZ_SMYL01000025.1"/>
</dbReference>